<dbReference type="GO" id="GO:0055052">
    <property type="term" value="C:ATP-binding cassette (ABC) transporter complex, substrate-binding subunit-containing"/>
    <property type="evidence" value="ECO:0007669"/>
    <property type="project" value="TreeGrafter"/>
</dbReference>
<dbReference type="SUPFAM" id="SSF50331">
    <property type="entry name" value="MOP-like"/>
    <property type="match status" value="1"/>
</dbReference>
<dbReference type="SUPFAM" id="SSF52540">
    <property type="entry name" value="P-loop containing nucleoside triphosphate hydrolases"/>
    <property type="match status" value="1"/>
</dbReference>
<dbReference type="AlphaFoldDB" id="X0UCL7"/>
<dbReference type="EMBL" id="BARS01026696">
    <property type="protein sequence ID" value="GAG03509.1"/>
    <property type="molecule type" value="Genomic_DNA"/>
</dbReference>
<dbReference type="PANTHER" id="PTHR43875">
    <property type="entry name" value="MALTODEXTRIN IMPORT ATP-BINDING PROTEIN MSMX"/>
    <property type="match status" value="1"/>
</dbReference>
<dbReference type="GO" id="GO:0005524">
    <property type="term" value="F:ATP binding"/>
    <property type="evidence" value="ECO:0007669"/>
    <property type="project" value="InterPro"/>
</dbReference>
<dbReference type="InterPro" id="IPR003439">
    <property type="entry name" value="ABC_transporter-like_ATP-bd"/>
</dbReference>
<accession>X0UCL7</accession>
<dbReference type="InterPro" id="IPR047641">
    <property type="entry name" value="ABC_transpr_MalK/UgpC-like"/>
</dbReference>
<dbReference type="InterPro" id="IPR040582">
    <property type="entry name" value="OB_MalK-like"/>
</dbReference>
<dbReference type="PROSITE" id="PS50893">
    <property type="entry name" value="ABC_TRANSPORTER_2"/>
    <property type="match status" value="1"/>
</dbReference>
<dbReference type="PROSITE" id="PS00211">
    <property type="entry name" value="ABC_TRANSPORTER_1"/>
    <property type="match status" value="1"/>
</dbReference>
<evidence type="ECO:0000313" key="2">
    <source>
        <dbReference type="EMBL" id="GAG03509.1"/>
    </source>
</evidence>
<name>X0UCL7_9ZZZZ</name>
<sequence length="266" mass="30243">QIINSIKARDRDIALAFESYALYPHLTAYKNLAFPLRARKFNKSEIKERVKSTAAFLHLEEYRDMKPGALSGGQQQRISLGRALIRQASIYLLDEPLSHLDAHERVDLRVQLQRIQKLNEFTFILVTHDQLEALAMSDRILLMNEGKLQQIGTPEELYDDPYNLFVADFIGEPPMNFAHGNLVPNNKNRLAVKCEEKIFDLPASITSGKDLPGYLNKKVAMGVRPEYIQLCQKSHPGAIEGRIYSYEDMGEIGYLMAVCSGEKFLI</sequence>
<protein>
    <recommendedName>
        <fullName evidence="1">ABC transporter domain-containing protein</fullName>
    </recommendedName>
</protein>
<dbReference type="GO" id="GO:0016887">
    <property type="term" value="F:ATP hydrolysis activity"/>
    <property type="evidence" value="ECO:0007669"/>
    <property type="project" value="InterPro"/>
</dbReference>
<organism evidence="2">
    <name type="scientific">marine sediment metagenome</name>
    <dbReference type="NCBI Taxonomy" id="412755"/>
    <lineage>
        <taxon>unclassified sequences</taxon>
        <taxon>metagenomes</taxon>
        <taxon>ecological metagenomes</taxon>
    </lineage>
</organism>
<feature type="domain" description="ABC transporter" evidence="1">
    <location>
        <begin position="3"/>
        <end position="170"/>
    </location>
</feature>
<dbReference type="InterPro" id="IPR027417">
    <property type="entry name" value="P-loop_NTPase"/>
</dbReference>
<evidence type="ECO:0000259" key="1">
    <source>
        <dbReference type="PROSITE" id="PS50893"/>
    </source>
</evidence>
<comment type="caution">
    <text evidence="2">The sequence shown here is derived from an EMBL/GenBank/DDBJ whole genome shotgun (WGS) entry which is preliminary data.</text>
</comment>
<dbReference type="Gene3D" id="3.40.50.300">
    <property type="entry name" value="P-loop containing nucleotide triphosphate hydrolases"/>
    <property type="match status" value="1"/>
</dbReference>
<dbReference type="Gene3D" id="2.40.50.100">
    <property type="match status" value="1"/>
</dbReference>
<gene>
    <name evidence="2" type="ORF">S01H1_42043</name>
</gene>
<dbReference type="PANTHER" id="PTHR43875:SF1">
    <property type="entry name" value="OSMOPROTECTIVE COMPOUNDS UPTAKE ATP-BINDING PROTEIN GGTA"/>
    <property type="match status" value="1"/>
</dbReference>
<dbReference type="InterPro" id="IPR008995">
    <property type="entry name" value="Mo/tungstate-bd_C_term_dom"/>
</dbReference>
<dbReference type="Pfam" id="PF00005">
    <property type="entry name" value="ABC_tran"/>
    <property type="match status" value="1"/>
</dbReference>
<dbReference type="Pfam" id="PF17912">
    <property type="entry name" value="OB_MalK"/>
    <property type="match status" value="1"/>
</dbReference>
<reference evidence="2" key="1">
    <citation type="journal article" date="2014" name="Front. Microbiol.">
        <title>High frequency of phylogenetically diverse reductive dehalogenase-homologous genes in deep subseafloor sedimentary metagenomes.</title>
        <authorList>
            <person name="Kawai M."/>
            <person name="Futagami T."/>
            <person name="Toyoda A."/>
            <person name="Takaki Y."/>
            <person name="Nishi S."/>
            <person name="Hori S."/>
            <person name="Arai W."/>
            <person name="Tsubouchi T."/>
            <person name="Morono Y."/>
            <person name="Uchiyama I."/>
            <person name="Ito T."/>
            <person name="Fujiyama A."/>
            <person name="Inagaki F."/>
            <person name="Takami H."/>
        </authorList>
    </citation>
    <scope>NUCLEOTIDE SEQUENCE</scope>
    <source>
        <strain evidence="2">Expedition CK06-06</strain>
    </source>
</reference>
<proteinExistence type="predicted"/>
<dbReference type="InterPro" id="IPR017871">
    <property type="entry name" value="ABC_transporter-like_CS"/>
</dbReference>
<feature type="non-terminal residue" evidence="2">
    <location>
        <position position="1"/>
    </location>
</feature>
<feature type="non-terminal residue" evidence="2">
    <location>
        <position position="266"/>
    </location>
</feature>